<dbReference type="AlphaFoldDB" id="A0A0F5ISS5"/>
<comment type="caution">
    <text evidence="2">The sequence shown here is derived from an EMBL/GenBank/DDBJ whole genome shotgun (WGS) entry which is preliminary data.</text>
</comment>
<dbReference type="PATRIC" id="fig|1203610.3.peg.4934"/>
<keyword evidence="1" id="KW-0812">Transmembrane</keyword>
<feature type="transmembrane region" description="Helical" evidence="1">
    <location>
        <begin position="483"/>
        <end position="506"/>
    </location>
</feature>
<organism evidence="2 3">
    <name type="scientific">Parabacteroides gordonii MS-1 = DSM 23371</name>
    <dbReference type="NCBI Taxonomy" id="1203610"/>
    <lineage>
        <taxon>Bacteria</taxon>
        <taxon>Pseudomonadati</taxon>
        <taxon>Bacteroidota</taxon>
        <taxon>Bacteroidia</taxon>
        <taxon>Bacteroidales</taxon>
        <taxon>Tannerellaceae</taxon>
        <taxon>Parabacteroides</taxon>
    </lineage>
</organism>
<feature type="transmembrane region" description="Helical" evidence="1">
    <location>
        <begin position="172"/>
        <end position="195"/>
    </location>
</feature>
<sequence length="511" mass="58343">MIWLIAKKDFLLNLLSVRFIIGFVLCLLVIPFTVIVSVDNYQNQVRVYKIEQAQADREMKESRVWSHVRPTVVQEPEPLSIFSTGIINNVGNKVKVAFWEYPLFPEGHTLTRDNPSLNAFFSIDFSKVIAILISLLALVFSYDAITREREDGTMKLTFTGQVSRVSFLMGKLLGLILTLLPILLFCYLLACLIIVVNPEISFSVSDWGGLILLLLTSIIYMMVFLLLGMFISSRVTHSSSSIIISLLCWIWFLFLMPNIATYLAQGISKAPLYDNVQAIMKNYDDTYHKEYMEEWPRASQRINMKYLSYNNCTGDGPEYLELAGGPRETPLFHQQMQIWATPVMLNNADKKWALQRNYLDGLVRQQRLQQAIAWLSPSELFDQTTDALCRTDVSSFLKYMESLRKYRENVITYFKDQKLFESTAYFTGQPLDEFPTQAEVDLGDEATWKKYGRSNSEFPYLDTSGVPRYIPQPVTLSATLGDALGRLCALLGLAIVLLIGTVASFMKYDVR</sequence>
<name>A0A0F5ISS5_9BACT</name>
<feature type="transmembrane region" description="Helical" evidence="1">
    <location>
        <begin position="242"/>
        <end position="264"/>
    </location>
</feature>
<dbReference type="EMBL" id="AQHW01000027">
    <property type="protein sequence ID" value="KKB48375.1"/>
    <property type="molecule type" value="Genomic_DNA"/>
</dbReference>
<dbReference type="STRING" id="1203610.HMPREF1536_04839"/>
<keyword evidence="1" id="KW-1133">Transmembrane helix</keyword>
<dbReference type="PANTHER" id="PTHR43471:SF14">
    <property type="entry name" value="ABC-2 TYPE TRANSPORT SYSTEM PERMEASE PROTEIN"/>
    <property type="match status" value="1"/>
</dbReference>
<feature type="transmembrane region" description="Helical" evidence="1">
    <location>
        <begin position="207"/>
        <end position="230"/>
    </location>
</feature>
<evidence type="ECO:0008006" key="4">
    <source>
        <dbReference type="Google" id="ProtNLM"/>
    </source>
</evidence>
<dbReference type="Pfam" id="PF12679">
    <property type="entry name" value="ABC2_membrane_2"/>
    <property type="match status" value="1"/>
</dbReference>
<feature type="transmembrane region" description="Helical" evidence="1">
    <location>
        <begin position="12"/>
        <end position="38"/>
    </location>
</feature>
<reference evidence="2 3" key="1">
    <citation type="submission" date="2013-04" db="EMBL/GenBank/DDBJ databases">
        <title>The Genome Sequence of Parabacteroides gordonii DSM 23371.</title>
        <authorList>
            <consortium name="The Broad Institute Genomics Platform"/>
            <person name="Earl A."/>
            <person name="Ward D."/>
            <person name="Feldgarden M."/>
            <person name="Gevers D."/>
            <person name="Martens E."/>
            <person name="Sakamoto M."/>
            <person name="Benno Y."/>
            <person name="Suzuki N."/>
            <person name="Matsunaga N."/>
            <person name="Koshihara K."/>
            <person name="Seki M."/>
            <person name="Komiya H."/>
            <person name="Walker B."/>
            <person name="Young S."/>
            <person name="Zeng Q."/>
            <person name="Gargeya S."/>
            <person name="Fitzgerald M."/>
            <person name="Haas B."/>
            <person name="Abouelleil A."/>
            <person name="Allen A.W."/>
            <person name="Alvarado L."/>
            <person name="Arachchi H.M."/>
            <person name="Berlin A.M."/>
            <person name="Chapman S.B."/>
            <person name="Gainer-Dewar J."/>
            <person name="Goldberg J."/>
            <person name="Griggs A."/>
            <person name="Gujja S."/>
            <person name="Hansen M."/>
            <person name="Howarth C."/>
            <person name="Imamovic A."/>
            <person name="Ireland A."/>
            <person name="Larimer J."/>
            <person name="McCowan C."/>
            <person name="Murphy C."/>
            <person name="Pearson M."/>
            <person name="Poon T.W."/>
            <person name="Priest M."/>
            <person name="Roberts A."/>
            <person name="Saif S."/>
            <person name="Shea T."/>
            <person name="Sisk P."/>
            <person name="Sykes S."/>
            <person name="Wortman J."/>
            <person name="Nusbaum C."/>
            <person name="Birren B."/>
        </authorList>
    </citation>
    <scope>NUCLEOTIDE SEQUENCE [LARGE SCALE GENOMIC DNA]</scope>
    <source>
        <strain evidence="2 3">MS-1</strain>
    </source>
</reference>
<dbReference type="Proteomes" id="UP000033035">
    <property type="component" value="Unassembled WGS sequence"/>
</dbReference>
<feature type="transmembrane region" description="Helical" evidence="1">
    <location>
        <begin position="125"/>
        <end position="145"/>
    </location>
</feature>
<evidence type="ECO:0000313" key="3">
    <source>
        <dbReference type="Proteomes" id="UP000033035"/>
    </source>
</evidence>
<proteinExistence type="predicted"/>
<dbReference type="GO" id="GO:0005886">
    <property type="term" value="C:plasma membrane"/>
    <property type="evidence" value="ECO:0007669"/>
    <property type="project" value="UniProtKB-SubCell"/>
</dbReference>
<keyword evidence="3" id="KW-1185">Reference proteome</keyword>
<gene>
    <name evidence="2" type="ORF">HMPREF1536_04839</name>
</gene>
<dbReference type="PANTHER" id="PTHR43471">
    <property type="entry name" value="ABC TRANSPORTER PERMEASE"/>
    <property type="match status" value="1"/>
</dbReference>
<keyword evidence="1" id="KW-0472">Membrane</keyword>
<dbReference type="GO" id="GO:0140359">
    <property type="term" value="F:ABC-type transporter activity"/>
    <property type="evidence" value="ECO:0007669"/>
    <property type="project" value="InterPro"/>
</dbReference>
<accession>A0A0F5ISS5</accession>
<evidence type="ECO:0000313" key="2">
    <source>
        <dbReference type="EMBL" id="KKB48375.1"/>
    </source>
</evidence>
<protein>
    <recommendedName>
        <fullName evidence="4">DUF3526 domain-containing protein</fullName>
    </recommendedName>
</protein>
<dbReference type="RefSeq" id="WP_028727291.1">
    <property type="nucleotide sequence ID" value="NZ_AUAE01000013.1"/>
</dbReference>
<evidence type="ECO:0000256" key="1">
    <source>
        <dbReference type="SAM" id="Phobius"/>
    </source>
</evidence>
<dbReference type="HOGENOM" id="CLU_533007_0_0_10"/>